<protein>
    <submittedName>
        <fullName evidence="8">MFS transporter</fullName>
    </submittedName>
</protein>
<keyword evidence="3 6" id="KW-0812">Transmembrane</keyword>
<dbReference type="CDD" id="cd17321">
    <property type="entry name" value="MFS_MMR_MDR_like"/>
    <property type="match status" value="1"/>
</dbReference>
<dbReference type="PANTHER" id="PTHR42718:SF9">
    <property type="entry name" value="MAJOR FACILITATOR SUPERFAMILY MULTIDRUG TRANSPORTER MFSC"/>
    <property type="match status" value="1"/>
</dbReference>
<dbReference type="PANTHER" id="PTHR42718">
    <property type="entry name" value="MAJOR FACILITATOR SUPERFAMILY MULTIDRUG TRANSPORTER MFSC"/>
    <property type="match status" value="1"/>
</dbReference>
<evidence type="ECO:0000256" key="5">
    <source>
        <dbReference type="ARBA" id="ARBA00023136"/>
    </source>
</evidence>
<feature type="transmembrane region" description="Helical" evidence="6">
    <location>
        <begin position="394"/>
        <end position="412"/>
    </location>
</feature>
<feature type="transmembrane region" description="Helical" evidence="6">
    <location>
        <begin position="15"/>
        <end position="41"/>
    </location>
</feature>
<feature type="transmembrane region" description="Helical" evidence="6">
    <location>
        <begin position="53"/>
        <end position="71"/>
    </location>
</feature>
<feature type="transmembrane region" description="Helical" evidence="6">
    <location>
        <begin position="367"/>
        <end position="388"/>
    </location>
</feature>
<feature type="transmembrane region" description="Helical" evidence="6">
    <location>
        <begin position="308"/>
        <end position="331"/>
    </location>
</feature>
<dbReference type="EMBL" id="JBHSPA010000095">
    <property type="protein sequence ID" value="MFC5833611.1"/>
    <property type="molecule type" value="Genomic_DNA"/>
</dbReference>
<feature type="transmembrane region" description="Helical" evidence="6">
    <location>
        <begin position="270"/>
        <end position="287"/>
    </location>
</feature>
<dbReference type="PROSITE" id="PS50850">
    <property type="entry name" value="MFS"/>
    <property type="match status" value="1"/>
</dbReference>
<dbReference type="InterPro" id="IPR020846">
    <property type="entry name" value="MFS_dom"/>
</dbReference>
<feature type="transmembrane region" description="Helical" evidence="6">
    <location>
        <begin position="337"/>
        <end position="355"/>
    </location>
</feature>
<evidence type="ECO:0000313" key="8">
    <source>
        <dbReference type="EMBL" id="MFC5833611.1"/>
    </source>
</evidence>
<dbReference type="Proteomes" id="UP001596058">
    <property type="component" value="Unassembled WGS sequence"/>
</dbReference>
<evidence type="ECO:0000313" key="9">
    <source>
        <dbReference type="Proteomes" id="UP001596058"/>
    </source>
</evidence>
<comment type="subcellular location">
    <subcellularLocation>
        <location evidence="1">Cell membrane</location>
        <topology evidence="1">Multi-pass membrane protein</topology>
    </subcellularLocation>
</comment>
<feature type="domain" description="Major facilitator superfamily (MFS) profile" evidence="7">
    <location>
        <begin position="17"/>
        <end position="491"/>
    </location>
</feature>
<evidence type="ECO:0000256" key="4">
    <source>
        <dbReference type="ARBA" id="ARBA00022989"/>
    </source>
</evidence>
<evidence type="ECO:0000256" key="2">
    <source>
        <dbReference type="ARBA" id="ARBA00022448"/>
    </source>
</evidence>
<evidence type="ECO:0000256" key="6">
    <source>
        <dbReference type="SAM" id="Phobius"/>
    </source>
</evidence>
<organism evidence="8 9">
    <name type="scientific">Nonomuraea insulae</name>
    <dbReference type="NCBI Taxonomy" id="1616787"/>
    <lineage>
        <taxon>Bacteria</taxon>
        <taxon>Bacillati</taxon>
        <taxon>Actinomycetota</taxon>
        <taxon>Actinomycetes</taxon>
        <taxon>Streptosporangiales</taxon>
        <taxon>Streptosporangiaceae</taxon>
        <taxon>Nonomuraea</taxon>
    </lineage>
</organism>
<dbReference type="InterPro" id="IPR011701">
    <property type="entry name" value="MFS"/>
</dbReference>
<dbReference type="InterPro" id="IPR036259">
    <property type="entry name" value="MFS_trans_sf"/>
</dbReference>
<keyword evidence="4 6" id="KW-1133">Transmembrane helix</keyword>
<comment type="caution">
    <text evidence="8">The sequence shown here is derived from an EMBL/GenBank/DDBJ whole genome shotgun (WGS) entry which is preliminary data.</text>
</comment>
<dbReference type="Pfam" id="PF07690">
    <property type="entry name" value="MFS_1"/>
    <property type="match status" value="1"/>
</dbReference>
<reference evidence="9" key="1">
    <citation type="journal article" date="2019" name="Int. J. Syst. Evol. Microbiol.">
        <title>The Global Catalogue of Microorganisms (GCM) 10K type strain sequencing project: providing services to taxonomists for standard genome sequencing and annotation.</title>
        <authorList>
            <consortium name="The Broad Institute Genomics Platform"/>
            <consortium name="The Broad Institute Genome Sequencing Center for Infectious Disease"/>
            <person name="Wu L."/>
            <person name="Ma J."/>
        </authorList>
    </citation>
    <scope>NUCLEOTIDE SEQUENCE [LARGE SCALE GENOMIC DNA]</scope>
    <source>
        <strain evidence="9">CCUG 53903</strain>
    </source>
</reference>
<evidence type="ECO:0000256" key="3">
    <source>
        <dbReference type="ARBA" id="ARBA00022692"/>
    </source>
</evidence>
<sequence>MTVTTRGPSPTRTDWLPLVAICLGYFLVILDVTVVTVAIPAIGSGLNAGLAELQWVVDGYTLVFAGALLFCGGLSDRFNGKRVFLAGLVLFTVASVGCGLAPNPGVLVAARLAQGAGAALMVPASLALLRGAYPDRGSRARAFGVWGMVAGVAAGAGPVLGGALVSAVGWRWVFYVNLPFGLLGLLLTTRYVPARPTEEPGPNVPARLAEEPGPNVLAHSVGRPGPNALARSVGRPGLDAPAQMTSALCLGGLAWALIEAGPRGWTAPPVLLGLALFVLALPAYLLLEHRAPAPMLPLELFGSRSFTASAIIGVLLNLGFYGLLFVLPLYFQQVRHLGPLETGLAMLPMALMPMISSPLSGRVAARTGAHVPMAFGLLIGGIGLLAWLPTGADTSYWALVPPMMLTGFGIGFTMPAATSAIMEAAPAELGGAASAVFNTARQTGSAIGVALVGTLVTDGDLVAGLHADVIIGGVGYLLAAVLTVTAVRPAEHNR</sequence>
<feature type="transmembrane region" description="Helical" evidence="6">
    <location>
        <begin position="108"/>
        <end position="131"/>
    </location>
</feature>
<dbReference type="RefSeq" id="WP_379523037.1">
    <property type="nucleotide sequence ID" value="NZ_JBHSPA010000095.1"/>
</dbReference>
<keyword evidence="2" id="KW-0813">Transport</keyword>
<feature type="transmembrane region" description="Helical" evidence="6">
    <location>
        <begin position="83"/>
        <end position="102"/>
    </location>
</feature>
<feature type="transmembrane region" description="Helical" evidence="6">
    <location>
        <begin position="172"/>
        <end position="192"/>
    </location>
</feature>
<keyword evidence="9" id="KW-1185">Reference proteome</keyword>
<evidence type="ECO:0000259" key="7">
    <source>
        <dbReference type="PROSITE" id="PS50850"/>
    </source>
</evidence>
<evidence type="ECO:0000256" key="1">
    <source>
        <dbReference type="ARBA" id="ARBA00004651"/>
    </source>
</evidence>
<name>A0ABW1D755_9ACTN</name>
<proteinExistence type="predicted"/>
<dbReference type="SUPFAM" id="SSF103473">
    <property type="entry name" value="MFS general substrate transporter"/>
    <property type="match status" value="2"/>
</dbReference>
<dbReference type="PRINTS" id="PR01036">
    <property type="entry name" value="TCRTETB"/>
</dbReference>
<feature type="transmembrane region" description="Helical" evidence="6">
    <location>
        <begin position="143"/>
        <end position="166"/>
    </location>
</feature>
<dbReference type="Gene3D" id="1.20.1250.20">
    <property type="entry name" value="MFS general substrate transporter like domains"/>
    <property type="match status" value="1"/>
</dbReference>
<accession>A0ABW1D755</accession>
<keyword evidence="5 6" id="KW-0472">Membrane</keyword>
<gene>
    <name evidence="8" type="ORF">ACFPZ3_58040</name>
</gene>
<dbReference type="Gene3D" id="1.20.1720.10">
    <property type="entry name" value="Multidrug resistance protein D"/>
    <property type="match status" value="1"/>
</dbReference>